<keyword evidence="7" id="KW-0131">Cell cycle</keyword>
<dbReference type="AlphaFoldDB" id="A0A6J5YJK6"/>
<dbReference type="InterPro" id="IPR050487">
    <property type="entry name" value="FtsQ_DivIB"/>
</dbReference>
<dbReference type="Pfam" id="PF03799">
    <property type="entry name" value="FtsQ_DivIB_C"/>
    <property type="match status" value="1"/>
</dbReference>
<proteinExistence type="predicted"/>
<dbReference type="GO" id="GO:0005886">
    <property type="term" value="C:plasma membrane"/>
    <property type="evidence" value="ECO:0007669"/>
    <property type="project" value="TreeGrafter"/>
</dbReference>
<evidence type="ECO:0000313" key="9">
    <source>
        <dbReference type="EMBL" id="CAB4330244.1"/>
    </source>
</evidence>
<dbReference type="Pfam" id="PF08478">
    <property type="entry name" value="POTRA_1"/>
    <property type="match status" value="1"/>
</dbReference>
<evidence type="ECO:0000256" key="7">
    <source>
        <dbReference type="ARBA" id="ARBA00023306"/>
    </source>
</evidence>
<dbReference type="InterPro" id="IPR034746">
    <property type="entry name" value="POTRA"/>
</dbReference>
<feature type="domain" description="POTRA" evidence="8">
    <location>
        <begin position="28"/>
        <end position="98"/>
    </location>
</feature>
<keyword evidence="6" id="KW-0472">Membrane</keyword>
<reference evidence="9" key="1">
    <citation type="submission" date="2020-05" db="EMBL/GenBank/DDBJ databases">
        <authorList>
            <person name="Chiriac C."/>
            <person name="Salcher M."/>
            <person name="Ghai R."/>
            <person name="Kavagutti S V."/>
        </authorList>
    </citation>
    <scope>NUCLEOTIDE SEQUENCE</scope>
</reference>
<dbReference type="Gene3D" id="3.10.20.310">
    <property type="entry name" value="membrane protein fhac"/>
    <property type="match status" value="1"/>
</dbReference>
<gene>
    <name evidence="9" type="ORF">UFOPK3775_00096</name>
</gene>
<organism evidence="9">
    <name type="scientific">freshwater metagenome</name>
    <dbReference type="NCBI Taxonomy" id="449393"/>
    <lineage>
        <taxon>unclassified sequences</taxon>
        <taxon>metagenomes</taxon>
        <taxon>ecological metagenomes</taxon>
    </lineage>
</organism>
<evidence type="ECO:0000259" key="8">
    <source>
        <dbReference type="PROSITE" id="PS51779"/>
    </source>
</evidence>
<dbReference type="InterPro" id="IPR005548">
    <property type="entry name" value="Cell_div_FtsQ/DivIB_C"/>
</dbReference>
<evidence type="ECO:0000256" key="4">
    <source>
        <dbReference type="ARBA" id="ARBA00022692"/>
    </source>
</evidence>
<keyword evidence="4" id="KW-0812">Transmembrane</keyword>
<dbReference type="EMBL" id="CAESAK010000006">
    <property type="protein sequence ID" value="CAB4330244.1"/>
    <property type="molecule type" value="Genomic_DNA"/>
</dbReference>
<dbReference type="PROSITE" id="PS51779">
    <property type="entry name" value="POTRA"/>
    <property type="match status" value="1"/>
</dbReference>
<sequence length="220" mass="24353">MRQRTKVAIVAILLFASLTYLFAFSPVFQVKTIKVSGNPQGVSQSLILEKAQISVGDKLARIEPRTVSTRLSALNWISAIKLERNWFRGEIQLTITPRIAVGIYRGRALDKGGTLFDLPTGTPSDLPEVRAANPQLGLLAIELFKELPGDLRNSLLSMNANNESSIASVHQRGTREIKIQWGSIEEMALKIKVYRALLELPENKEITMVDLSAPHAPIVK</sequence>
<keyword evidence="3" id="KW-0132">Cell division</keyword>
<protein>
    <submittedName>
        <fullName evidence="9">Unannotated protein</fullName>
    </submittedName>
</protein>
<evidence type="ECO:0000256" key="2">
    <source>
        <dbReference type="ARBA" id="ARBA00022475"/>
    </source>
</evidence>
<name>A0A6J5YJK6_9ZZZZ</name>
<comment type="subcellular location">
    <subcellularLocation>
        <location evidence="1">Membrane</location>
    </subcellularLocation>
</comment>
<dbReference type="InterPro" id="IPR013685">
    <property type="entry name" value="POTRA_FtsQ_type"/>
</dbReference>
<accession>A0A6J5YJK6</accession>
<dbReference type="PANTHER" id="PTHR37820:SF1">
    <property type="entry name" value="CELL DIVISION PROTEIN FTSQ"/>
    <property type="match status" value="1"/>
</dbReference>
<keyword evidence="5" id="KW-1133">Transmembrane helix</keyword>
<keyword evidence="2" id="KW-1003">Cell membrane</keyword>
<dbReference type="PANTHER" id="PTHR37820">
    <property type="entry name" value="CELL DIVISION PROTEIN DIVIB"/>
    <property type="match status" value="1"/>
</dbReference>
<dbReference type="GO" id="GO:0051301">
    <property type="term" value="P:cell division"/>
    <property type="evidence" value="ECO:0007669"/>
    <property type="project" value="UniProtKB-KW"/>
</dbReference>
<evidence type="ECO:0000256" key="1">
    <source>
        <dbReference type="ARBA" id="ARBA00004370"/>
    </source>
</evidence>
<evidence type="ECO:0000256" key="3">
    <source>
        <dbReference type="ARBA" id="ARBA00022618"/>
    </source>
</evidence>
<evidence type="ECO:0000256" key="6">
    <source>
        <dbReference type="ARBA" id="ARBA00023136"/>
    </source>
</evidence>
<evidence type="ECO:0000256" key="5">
    <source>
        <dbReference type="ARBA" id="ARBA00022989"/>
    </source>
</evidence>